<dbReference type="EMBL" id="JADBJN010000002">
    <property type="protein sequence ID" value="KAG5676884.1"/>
    <property type="molecule type" value="Genomic_DNA"/>
</dbReference>
<name>A0A9J6C3Z0_POLVA</name>
<sequence>MSDEEILNIFLNAISSRNELQNVLASNAVLEWFGKTFQGRNDIVNFYTGTLHQYQHILTNIEQTLPFENRTTHLSTRKEPEENFIHSMLSSKINDRLHESESSAQNMNVRESFYRTPPQRNNSFIRCPPAPSRKKLLNDSSDSKSDNLNSSDEYDSDDDLEPGIHLLDASAPSIFPFRMKDKDRGDDKIKKPKIEHNELEQITHSISKYSDLNYIESHGEVIKREIPISTTMTPASTPECESRRIKLYISYRVHKENSNDIQIALIVYKSNNTKLRRNLLTDFIVDESEDEGFVTFDSPITNTSQYSTAYKEQSGSLTSSIKKDYISADQSKRASKRPIISRGSIRF</sequence>
<proteinExistence type="predicted"/>
<reference evidence="2" key="1">
    <citation type="submission" date="2021-03" db="EMBL/GenBank/DDBJ databases">
        <title>Chromosome level genome of the anhydrobiotic midge Polypedilum vanderplanki.</title>
        <authorList>
            <person name="Yoshida Y."/>
            <person name="Kikawada T."/>
            <person name="Gusev O."/>
        </authorList>
    </citation>
    <scope>NUCLEOTIDE SEQUENCE</scope>
    <source>
        <strain evidence="2">NIAS01</strain>
        <tissue evidence="2">Whole body or cell culture</tissue>
    </source>
</reference>
<organism evidence="2 3">
    <name type="scientific">Polypedilum vanderplanki</name>
    <name type="common">Sleeping chironomid midge</name>
    <dbReference type="NCBI Taxonomy" id="319348"/>
    <lineage>
        <taxon>Eukaryota</taxon>
        <taxon>Metazoa</taxon>
        <taxon>Ecdysozoa</taxon>
        <taxon>Arthropoda</taxon>
        <taxon>Hexapoda</taxon>
        <taxon>Insecta</taxon>
        <taxon>Pterygota</taxon>
        <taxon>Neoptera</taxon>
        <taxon>Endopterygota</taxon>
        <taxon>Diptera</taxon>
        <taxon>Nematocera</taxon>
        <taxon>Chironomoidea</taxon>
        <taxon>Chironomidae</taxon>
        <taxon>Chironominae</taxon>
        <taxon>Polypedilum</taxon>
        <taxon>Polypedilum</taxon>
    </lineage>
</organism>
<keyword evidence="3" id="KW-1185">Reference proteome</keyword>
<evidence type="ECO:0000313" key="2">
    <source>
        <dbReference type="EMBL" id="KAG5676884.1"/>
    </source>
</evidence>
<dbReference type="AlphaFoldDB" id="A0A9J6C3Z0"/>
<comment type="caution">
    <text evidence="2">The sequence shown here is derived from an EMBL/GenBank/DDBJ whole genome shotgun (WGS) entry which is preliminary data.</text>
</comment>
<gene>
    <name evidence="2" type="ORF">PVAND_006688</name>
</gene>
<evidence type="ECO:0000256" key="1">
    <source>
        <dbReference type="SAM" id="MobiDB-lite"/>
    </source>
</evidence>
<protein>
    <submittedName>
        <fullName evidence="2">Uncharacterized protein</fullName>
    </submittedName>
</protein>
<feature type="compositionally biased region" description="Acidic residues" evidence="1">
    <location>
        <begin position="152"/>
        <end position="161"/>
    </location>
</feature>
<feature type="region of interest" description="Disordered" evidence="1">
    <location>
        <begin position="112"/>
        <end position="163"/>
    </location>
</feature>
<evidence type="ECO:0000313" key="3">
    <source>
        <dbReference type="Proteomes" id="UP001107558"/>
    </source>
</evidence>
<accession>A0A9J6C3Z0</accession>
<dbReference type="Proteomes" id="UP001107558">
    <property type="component" value="Chromosome 2"/>
</dbReference>
<dbReference type="OrthoDB" id="7787892at2759"/>